<evidence type="ECO:0000256" key="1">
    <source>
        <dbReference type="ARBA" id="ARBA00009902"/>
    </source>
</evidence>
<evidence type="ECO:0000313" key="8">
    <source>
        <dbReference type="EMBL" id="KAL2782557.1"/>
    </source>
</evidence>
<dbReference type="Pfam" id="PF08244">
    <property type="entry name" value="Glyco_hydro_32C"/>
    <property type="match status" value="1"/>
</dbReference>
<evidence type="ECO:0000259" key="7">
    <source>
        <dbReference type="Pfam" id="PF08244"/>
    </source>
</evidence>
<dbReference type="InterPro" id="IPR023296">
    <property type="entry name" value="Glyco_hydro_beta-prop_sf"/>
</dbReference>
<dbReference type="SUPFAM" id="SSF49899">
    <property type="entry name" value="Concanavalin A-like lectins/glucanases"/>
    <property type="match status" value="1"/>
</dbReference>
<evidence type="ECO:0000259" key="6">
    <source>
        <dbReference type="Pfam" id="PF00251"/>
    </source>
</evidence>
<comment type="similarity">
    <text evidence="1 5">Belongs to the glycosyl hydrolase 32 family.</text>
</comment>
<dbReference type="InterPro" id="IPR013189">
    <property type="entry name" value="Glyco_hydro_32_C"/>
</dbReference>
<comment type="caution">
    <text evidence="8">The sequence shown here is derived from an EMBL/GenBank/DDBJ whole genome shotgun (WGS) entry which is preliminary data.</text>
</comment>
<keyword evidence="9" id="KW-1185">Reference proteome</keyword>
<keyword evidence="2" id="KW-0732">Signal</keyword>
<organism evidence="8 9">
    <name type="scientific">Aspergillus keveii</name>
    <dbReference type="NCBI Taxonomy" id="714993"/>
    <lineage>
        <taxon>Eukaryota</taxon>
        <taxon>Fungi</taxon>
        <taxon>Dikarya</taxon>
        <taxon>Ascomycota</taxon>
        <taxon>Pezizomycotina</taxon>
        <taxon>Eurotiomycetes</taxon>
        <taxon>Eurotiomycetidae</taxon>
        <taxon>Eurotiales</taxon>
        <taxon>Aspergillaceae</taxon>
        <taxon>Aspergillus</taxon>
        <taxon>Aspergillus subgen. Nidulantes</taxon>
    </lineage>
</organism>
<feature type="domain" description="Glycosyl hydrolase family 32 N-terminal" evidence="6">
    <location>
        <begin position="11"/>
        <end position="102"/>
    </location>
</feature>
<keyword evidence="3 5" id="KW-0378">Hydrolase</keyword>
<dbReference type="Pfam" id="PF00251">
    <property type="entry name" value="Glyco_hydro_32N"/>
    <property type="match status" value="1"/>
</dbReference>
<gene>
    <name evidence="8" type="ORF">BJX66DRAFT_345730</name>
</gene>
<name>A0ABR4FH35_9EURO</name>
<dbReference type="SMART" id="SM00640">
    <property type="entry name" value="Glyco_32"/>
    <property type="match status" value="1"/>
</dbReference>
<dbReference type="InterPro" id="IPR013148">
    <property type="entry name" value="Glyco_hydro_32_N"/>
</dbReference>
<evidence type="ECO:0000256" key="2">
    <source>
        <dbReference type="ARBA" id="ARBA00022729"/>
    </source>
</evidence>
<reference evidence="8 9" key="1">
    <citation type="submission" date="2024-07" db="EMBL/GenBank/DDBJ databases">
        <title>Section-level genome sequencing and comparative genomics of Aspergillus sections Usti and Cavernicolus.</title>
        <authorList>
            <consortium name="Lawrence Berkeley National Laboratory"/>
            <person name="Nybo J.L."/>
            <person name="Vesth T.C."/>
            <person name="Theobald S."/>
            <person name="Frisvad J.C."/>
            <person name="Larsen T.O."/>
            <person name="Kjaerboelling I."/>
            <person name="Rothschild-Mancinelli K."/>
            <person name="Lyhne E.K."/>
            <person name="Kogle M.E."/>
            <person name="Barry K."/>
            <person name="Clum A."/>
            <person name="Na H."/>
            <person name="Ledsgaard L."/>
            <person name="Lin J."/>
            <person name="Lipzen A."/>
            <person name="Kuo A."/>
            <person name="Riley R."/>
            <person name="Mondo S."/>
            <person name="Labutti K."/>
            <person name="Haridas S."/>
            <person name="Pangalinan J."/>
            <person name="Salamov A.A."/>
            <person name="Simmons B.A."/>
            <person name="Magnuson J.K."/>
            <person name="Chen J."/>
            <person name="Drula E."/>
            <person name="Henrissat B."/>
            <person name="Wiebenga A."/>
            <person name="Lubbers R.J."/>
            <person name="Gomes A.C."/>
            <person name="Makela M.R."/>
            <person name="Stajich J."/>
            <person name="Grigoriev I.V."/>
            <person name="Mortensen U.H."/>
            <person name="De Vries R.P."/>
            <person name="Baker S.E."/>
            <person name="Andersen M.R."/>
        </authorList>
    </citation>
    <scope>NUCLEOTIDE SEQUENCE [LARGE SCALE GENOMIC DNA]</scope>
    <source>
        <strain evidence="8 9">CBS 209.92</strain>
    </source>
</reference>
<evidence type="ECO:0000313" key="9">
    <source>
        <dbReference type="Proteomes" id="UP001610563"/>
    </source>
</evidence>
<dbReference type="PANTHER" id="PTHR42800">
    <property type="entry name" value="EXOINULINASE INUD (AFU_ORTHOLOGUE AFUA_5G00480)"/>
    <property type="match status" value="1"/>
</dbReference>
<dbReference type="InterPro" id="IPR013320">
    <property type="entry name" value="ConA-like_dom_sf"/>
</dbReference>
<dbReference type="InterPro" id="IPR001362">
    <property type="entry name" value="Glyco_hydro_32"/>
</dbReference>
<evidence type="ECO:0000256" key="3">
    <source>
        <dbReference type="ARBA" id="ARBA00022801"/>
    </source>
</evidence>
<keyword evidence="4 5" id="KW-0326">Glycosidase</keyword>
<protein>
    <submittedName>
        <fullName evidence="8">Concanavalin A-like lectin/glucanase domain-containing protein</fullName>
    </submittedName>
</protein>
<dbReference type="PANTHER" id="PTHR42800:SF1">
    <property type="entry name" value="EXOINULINASE INUD (AFU_ORTHOLOGUE AFUA_5G00480)"/>
    <property type="match status" value="1"/>
</dbReference>
<accession>A0ABR4FH35</accession>
<dbReference type="SUPFAM" id="SSF75005">
    <property type="entry name" value="Arabinanase/levansucrase/invertase"/>
    <property type="match status" value="1"/>
</dbReference>
<proteinExistence type="inferred from homology"/>
<sequence>MSPRRITPPGLGTQYFVGSFDGTSFTADPESLQQTNWLDYGPDFYAALSFSGLPTDERIDITWMSNWQYATAIPTDPWRSSLTVPRKLSLATINGIATVLQQPIVQKQTSTPRRWSSIPAGVTKLNVTGKALDATLSFSKSEATDFGLIVRASADMSQQTRIGYDFTTQELFVNRTSSGEAGFDGSFSSVYYAPLASNDGNITFRALVDWSSVEVFGGNGEVTLTAQIFPSDDSVDAYLFSTDGNTSGVELRAHQVPSTWN</sequence>
<dbReference type="Gene3D" id="2.115.10.20">
    <property type="entry name" value="Glycosyl hydrolase domain, family 43"/>
    <property type="match status" value="1"/>
</dbReference>
<feature type="domain" description="Glycosyl hydrolase family 32 C-terminal" evidence="7">
    <location>
        <begin position="117"/>
        <end position="252"/>
    </location>
</feature>
<evidence type="ECO:0000256" key="5">
    <source>
        <dbReference type="RuleBase" id="RU362110"/>
    </source>
</evidence>
<dbReference type="Proteomes" id="UP001610563">
    <property type="component" value="Unassembled WGS sequence"/>
</dbReference>
<evidence type="ECO:0000256" key="4">
    <source>
        <dbReference type="ARBA" id="ARBA00023295"/>
    </source>
</evidence>
<dbReference type="Gene3D" id="2.60.120.560">
    <property type="entry name" value="Exo-inulinase, domain 1"/>
    <property type="match status" value="1"/>
</dbReference>
<dbReference type="EMBL" id="JBFTWV010000389">
    <property type="protein sequence ID" value="KAL2782557.1"/>
    <property type="molecule type" value="Genomic_DNA"/>
</dbReference>